<dbReference type="Proteomes" id="UP000188268">
    <property type="component" value="Unassembled WGS sequence"/>
</dbReference>
<dbReference type="AlphaFoldDB" id="A0A1R3JRN7"/>
<organism evidence="2 3">
    <name type="scientific">Corchorus capsularis</name>
    <name type="common">Jute</name>
    <dbReference type="NCBI Taxonomy" id="210143"/>
    <lineage>
        <taxon>Eukaryota</taxon>
        <taxon>Viridiplantae</taxon>
        <taxon>Streptophyta</taxon>
        <taxon>Embryophyta</taxon>
        <taxon>Tracheophyta</taxon>
        <taxon>Spermatophyta</taxon>
        <taxon>Magnoliopsida</taxon>
        <taxon>eudicotyledons</taxon>
        <taxon>Gunneridae</taxon>
        <taxon>Pentapetalae</taxon>
        <taxon>rosids</taxon>
        <taxon>malvids</taxon>
        <taxon>Malvales</taxon>
        <taxon>Malvaceae</taxon>
        <taxon>Grewioideae</taxon>
        <taxon>Apeibeae</taxon>
        <taxon>Corchorus</taxon>
    </lineage>
</organism>
<evidence type="ECO:0000256" key="1">
    <source>
        <dbReference type="SAM" id="MobiDB-lite"/>
    </source>
</evidence>
<dbReference type="Gramene" id="OMO97464">
    <property type="protein sequence ID" value="OMO97464"/>
    <property type="gene ID" value="CCACVL1_04561"/>
</dbReference>
<keyword evidence="3" id="KW-1185">Reference proteome</keyword>
<name>A0A1R3JRN7_COCAP</name>
<comment type="caution">
    <text evidence="2">The sequence shown here is derived from an EMBL/GenBank/DDBJ whole genome shotgun (WGS) entry which is preliminary data.</text>
</comment>
<dbReference type="EMBL" id="AWWV01007218">
    <property type="protein sequence ID" value="OMO97464.1"/>
    <property type="molecule type" value="Genomic_DNA"/>
</dbReference>
<accession>A0A1R3JRN7</accession>
<reference evidence="2 3" key="1">
    <citation type="submission" date="2013-09" db="EMBL/GenBank/DDBJ databases">
        <title>Corchorus capsularis genome sequencing.</title>
        <authorList>
            <person name="Alam M."/>
            <person name="Haque M.S."/>
            <person name="Islam M.S."/>
            <person name="Emdad E.M."/>
            <person name="Islam M.M."/>
            <person name="Ahmed B."/>
            <person name="Halim A."/>
            <person name="Hossen Q.M.M."/>
            <person name="Hossain M.Z."/>
            <person name="Ahmed R."/>
            <person name="Khan M.M."/>
            <person name="Islam R."/>
            <person name="Rashid M.M."/>
            <person name="Khan S.A."/>
            <person name="Rahman M.S."/>
            <person name="Alam M."/>
        </authorList>
    </citation>
    <scope>NUCLEOTIDE SEQUENCE [LARGE SCALE GENOMIC DNA]</scope>
    <source>
        <strain evidence="3">cv. CVL-1</strain>
        <tissue evidence="2">Whole seedling</tissue>
    </source>
</reference>
<sequence>MVLEASAATGGNSHLTVKALNPAQAASCDRNTGKSCAPPPNSGRKVPPNCAPVSYNRDCHRFNNDGSPLRLSLAMMAPSPPPSFISNGIVNYNFLLRIRILRLTACRQHLSFSPSSL</sequence>
<dbReference type="OrthoDB" id="953145at2759"/>
<feature type="region of interest" description="Disordered" evidence="1">
    <location>
        <begin position="27"/>
        <end position="48"/>
    </location>
</feature>
<evidence type="ECO:0000313" key="3">
    <source>
        <dbReference type="Proteomes" id="UP000188268"/>
    </source>
</evidence>
<proteinExistence type="predicted"/>
<evidence type="ECO:0000313" key="2">
    <source>
        <dbReference type="EMBL" id="OMO97464.1"/>
    </source>
</evidence>
<gene>
    <name evidence="2" type="ORF">CCACVL1_04561</name>
</gene>
<protein>
    <submittedName>
        <fullName evidence="2">Uncharacterized protein</fullName>
    </submittedName>
</protein>